<name>A0A9N9K7D6_9GLOM</name>
<dbReference type="OrthoDB" id="2320707at2759"/>
<evidence type="ECO:0000313" key="1">
    <source>
        <dbReference type="EMBL" id="CAG8815449.1"/>
    </source>
</evidence>
<accession>A0A9N9K7D6</accession>
<comment type="caution">
    <text evidence="1">The sequence shown here is derived from an EMBL/GenBank/DDBJ whole genome shotgun (WGS) entry which is preliminary data.</text>
</comment>
<gene>
    <name evidence="1" type="ORF">DERYTH_LOCUS26112</name>
</gene>
<reference evidence="1" key="1">
    <citation type="submission" date="2021-06" db="EMBL/GenBank/DDBJ databases">
        <authorList>
            <person name="Kallberg Y."/>
            <person name="Tangrot J."/>
            <person name="Rosling A."/>
        </authorList>
    </citation>
    <scope>NUCLEOTIDE SEQUENCE</scope>
    <source>
        <strain evidence="1">MA453B</strain>
    </source>
</reference>
<protein>
    <submittedName>
        <fullName evidence="1">2602_t:CDS:1</fullName>
    </submittedName>
</protein>
<dbReference type="EMBL" id="CAJVPY010052593">
    <property type="protein sequence ID" value="CAG8815449.1"/>
    <property type="molecule type" value="Genomic_DNA"/>
</dbReference>
<dbReference type="AlphaFoldDB" id="A0A9N9K7D6"/>
<feature type="non-terminal residue" evidence="1">
    <location>
        <position position="86"/>
    </location>
</feature>
<keyword evidence="2" id="KW-1185">Reference proteome</keyword>
<dbReference type="Proteomes" id="UP000789405">
    <property type="component" value="Unassembled WGS sequence"/>
</dbReference>
<sequence length="86" mass="9799">KSYKNLQGLGQHESLIHSNYNIPQVGLIPQPLEAISEFKKSLKLCFGVGAYEVLGQIFNDSNWGVREYKNQQQTWVVLVSQNMSQM</sequence>
<proteinExistence type="predicted"/>
<organism evidence="1 2">
    <name type="scientific">Dentiscutata erythropus</name>
    <dbReference type="NCBI Taxonomy" id="1348616"/>
    <lineage>
        <taxon>Eukaryota</taxon>
        <taxon>Fungi</taxon>
        <taxon>Fungi incertae sedis</taxon>
        <taxon>Mucoromycota</taxon>
        <taxon>Glomeromycotina</taxon>
        <taxon>Glomeromycetes</taxon>
        <taxon>Diversisporales</taxon>
        <taxon>Gigasporaceae</taxon>
        <taxon>Dentiscutata</taxon>
    </lineage>
</organism>
<evidence type="ECO:0000313" key="2">
    <source>
        <dbReference type="Proteomes" id="UP000789405"/>
    </source>
</evidence>